<reference evidence="2" key="1">
    <citation type="submission" date="2017-02" db="EMBL/GenBank/DDBJ databases">
        <authorList>
            <person name="Mornico D."/>
        </authorList>
    </citation>
    <scope>NUCLEOTIDE SEQUENCE [LARGE SCALE GENOMIC DNA]</scope>
</reference>
<dbReference type="RefSeq" id="WP_244152439.1">
    <property type="nucleotide sequence ID" value="NZ_FUGD01000102.1"/>
</dbReference>
<evidence type="ECO:0000313" key="2">
    <source>
        <dbReference type="Proteomes" id="UP000188169"/>
    </source>
</evidence>
<dbReference type="Proteomes" id="UP000188169">
    <property type="component" value="Unassembled WGS sequence"/>
</dbReference>
<organism evidence="1 2">
    <name type="scientific">Psychrobacter pasteurii</name>
    <dbReference type="NCBI Taxonomy" id="1945520"/>
    <lineage>
        <taxon>Bacteria</taxon>
        <taxon>Pseudomonadati</taxon>
        <taxon>Pseudomonadota</taxon>
        <taxon>Gammaproteobacteria</taxon>
        <taxon>Moraxellales</taxon>
        <taxon>Moraxellaceae</taxon>
        <taxon>Psychrobacter</taxon>
    </lineage>
</organism>
<evidence type="ECO:0000313" key="1">
    <source>
        <dbReference type="EMBL" id="SJM37752.1"/>
    </source>
</evidence>
<protein>
    <submittedName>
        <fullName evidence="1">Uncharacterized protein</fullName>
    </submittedName>
</protein>
<sequence length="120" mass="13685">MCKFQSLAATAAPANTFQYAPRYTPKCPLATLAVQQIILLHLRSSDIVKAMGYPKKHTFAATDRLRYVLCSKNLGLDGSYIDPFYSSHEFVLELFRILQVTPEQYIEEIELIRETLKQAN</sequence>
<accession>A0A1R4EGY2</accession>
<name>A0A1R4EGY2_9GAMM</name>
<proteinExistence type="predicted"/>
<keyword evidence="2" id="KW-1185">Reference proteome</keyword>
<dbReference type="AlphaFoldDB" id="A0A1R4EGY2"/>
<gene>
    <name evidence="1" type="ORF">A1019T_01736</name>
</gene>
<dbReference type="EMBL" id="FUGD01000102">
    <property type="protein sequence ID" value="SJM37752.1"/>
    <property type="molecule type" value="Genomic_DNA"/>
</dbReference>